<feature type="region of interest" description="Disordered" evidence="1">
    <location>
        <begin position="430"/>
        <end position="455"/>
    </location>
</feature>
<evidence type="ECO:0000313" key="3">
    <source>
        <dbReference type="Proteomes" id="UP000029445"/>
    </source>
</evidence>
<dbReference type="InterPro" id="IPR030476">
    <property type="entry name" value="Pentaxin_CS"/>
</dbReference>
<dbReference type="OrthoDB" id="2526979at2759"/>
<dbReference type="VEuPathDB" id="FungiDB:CNBG_3716"/>
<protein>
    <recommendedName>
        <fullName evidence="4">HIT-type domain-containing protein</fullName>
    </recommendedName>
</protein>
<dbReference type="GeneID" id="88179979"/>
<sequence length="660" mass="72555">MYSTRPISSTLHGVSSVVRLIGTDRASHYDRKDVDEESGDDADIDEEGLLWDAQTALIANDSEMATKLYAQAALPPYCSPSACLALGNILIRRSVYMESPSTPIPSSSELTTEGSRTSLWSKLFGKTSTPQSPPAHSPSPMRKHIDLVASGWQMPKVGKRVVRDVEGMGVAGAWFVLGLGWAVRAETEREKRLRGKVIIKPSKETFEDGDEEVIFTKGKGKGKERLHSSIINIVPSQYTYDPYSLGIASPSTALSESTKTDESSLIKTPAIMGDAESLEDEDESEAESLSIMYDLLSPLLRLYRHGHIQHQDPVALPHISLKQLPPALRPKNEADKGRNVWWLGRVVAQQLTNLDVLKVPKGEGRKEQLRKAVVVSANYIIATTSPDLQAEMYFRSIVSTSPTGLEYADDLISNAKKRLHIITSTPRDEKMLPSFPFPPTPGKASSLDPQKRSISSSRSILVPPKVMVRSEKSTVSLAALAGGEEVASPVVPRPKKMGAMETLKRVHDKAVMQDEEISQEQAPREPEVSYPEERPVIHRASTFPHLQTDLHPPPFSARTRRRLPFDLTSSEVIAPIDPVLAAAEMSSALTKHVLCSVCGMKGVNFPGCRKCGLRFCSRECRVAEDRAGNGKRHICGTWESRKDHGGFRDEIAHGEVGDVH</sequence>
<name>A0A095EL61_CRYD2</name>
<dbReference type="KEGG" id="cdeu:CNBG_3716"/>
<dbReference type="PROSITE" id="PS00289">
    <property type="entry name" value="PTX_1"/>
    <property type="match status" value="1"/>
</dbReference>
<dbReference type="Proteomes" id="UP000029445">
    <property type="component" value="Chromosome 1"/>
</dbReference>
<dbReference type="HOGENOM" id="CLU_429607_0_0_1"/>
<organism evidence="2 3">
    <name type="scientific">Cryptococcus deuterogattii (strain R265)</name>
    <name type="common">Cryptococcus gattii VGII (strain R265)</name>
    <dbReference type="NCBI Taxonomy" id="294750"/>
    <lineage>
        <taxon>Eukaryota</taxon>
        <taxon>Fungi</taxon>
        <taxon>Dikarya</taxon>
        <taxon>Basidiomycota</taxon>
        <taxon>Agaricomycotina</taxon>
        <taxon>Tremellomycetes</taxon>
        <taxon>Tremellales</taxon>
        <taxon>Cryptococcaceae</taxon>
        <taxon>Cryptococcus</taxon>
        <taxon>Cryptococcus gattii species complex</taxon>
    </lineage>
</organism>
<dbReference type="OMA" id="NISMMSK"/>
<evidence type="ECO:0000313" key="2">
    <source>
        <dbReference type="EMBL" id="KGB77878.1"/>
    </source>
</evidence>
<accession>A0A095EL61</accession>
<proteinExistence type="predicted"/>
<evidence type="ECO:0008006" key="4">
    <source>
        <dbReference type="Google" id="ProtNLM"/>
    </source>
</evidence>
<dbReference type="RefSeq" id="XP_062883659.1">
    <property type="nucleotide sequence ID" value="XM_063027704.1"/>
</dbReference>
<evidence type="ECO:0000256" key="1">
    <source>
        <dbReference type="SAM" id="MobiDB-lite"/>
    </source>
</evidence>
<dbReference type="AlphaFoldDB" id="A0A095EL61"/>
<gene>
    <name evidence="2" type="ORF">CNBG_3716</name>
</gene>
<keyword evidence="3" id="KW-1185">Reference proteome</keyword>
<reference evidence="2 3" key="2">
    <citation type="journal article" date="2018" name="Proc. Natl. Acad. Sci.">
        <title>RNAi is a critical determinant of centromere evolution in closely related fungi.</title>
        <authorList>
            <person name="Yadav V."/>
            <person name="Sun S."/>
            <person name="Billmyre R.B."/>
            <person name="Thimmappa B.C."/>
            <person name="Shea T."/>
            <person name="Lintner R."/>
            <person name="Bakkeren G."/>
            <person name="Cuomo C.A."/>
            <person name="Heitman J."/>
            <person name="Sanyal K."/>
        </authorList>
    </citation>
    <scope>NUCLEOTIDE SEQUENCE [LARGE SCALE GENOMIC DNA]</scope>
    <source>
        <strain evidence="2 3">R265</strain>
    </source>
</reference>
<dbReference type="EMBL" id="CP025759">
    <property type="protein sequence ID" value="KGB77878.1"/>
    <property type="molecule type" value="Genomic_DNA"/>
</dbReference>
<reference evidence="2 3" key="1">
    <citation type="journal article" date="2011" name="MBio">
        <title>Genome variation in Cryptococcus gattii, an emerging pathogen of immunocompetent hosts.</title>
        <authorList>
            <person name="D'Souza C.A."/>
            <person name="Kronstad J.W."/>
            <person name="Taylor G."/>
            <person name="Warren R."/>
            <person name="Yuen M."/>
            <person name="Hu G."/>
            <person name="Jung W.H."/>
            <person name="Sham A."/>
            <person name="Kidd S.E."/>
            <person name="Tangen K."/>
            <person name="Lee N."/>
            <person name="Zeilmaker T."/>
            <person name="Sawkins J."/>
            <person name="McVicker G."/>
            <person name="Shah S."/>
            <person name="Gnerre S."/>
            <person name="Griggs A."/>
            <person name="Zeng Q."/>
            <person name="Bartlett K."/>
            <person name="Li W."/>
            <person name="Wang X."/>
            <person name="Heitman J."/>
            <person name="Stajich J.E."/>
            <person name="Fraser J.A."/>
            <person name="Meyer W."/>
            <person name="Carter D."/>
            <person name="Schein J."/>
            <person name="Krzywinski M."/>
            <person name="Kwon-Chung K.J."/>
            <person name="Varma A."/>
            <person name="Wang J."/>
            <person name="Brunham R."/>
            <person name="Fyfe M."/>
            <person name="Ouellette B.F."/>
            <person name="Siddiqui A."/>
            <person name="Marra M."/>
            <person name="Jones S."/>
            <person name="Holt R."/>
            <person name="Birren B.W."/>
            <person name="Galagan J.E."/>
            <person name="Cuomo C.A."/>
        </authorList>
    </citation>
    <scope>NUCLEOTIDE SEQUENCE [LARGE SCALE GENOMIC DNA]</scope>
    <source>
        <strain evidence="2 3">R265</strain>
    </source>
</reference>